<protein>
    <recommendedName>
        <fullName evidence="3">Conjugal transfer protein TraB</fullName>
    </recommendedName>
</protein>
<organism evidence="1 2">
    <name type="scientific">Streptomyces calidiresistens</name>
    <dbReference type="NCBI Taxonomy" id="1485586"/>
    <lineage>
        <taxon>Bacteria</taxon>
        <taxon>Bacillati</taxon>
        <taxon>Actinomycetota</taxon>
        <taxon>Actinomycetes</taxon>
        <taxon>Kitasatosporales</taxon>
        <taxon>Streptomycetaceae</taxon>
        <taxon>Streptomyces</taxon>
    </lineage>
</organism>
<evidence type="ECO:0008006" key="3">
    <source>
        <dbReference type="Google" id="ProtNLM"/>
    </source>
</evidence>
<sequence length="142" mass="15411">MAELNVPDGRDRSPGIPDDNSFLGLATRLVRLSLAAARLQDRVTGVRRRALRNAAAARRMAELMADSEVDPRHVAAMLEVARSMEAAAEATTDMSRASEVVTRAAEDAAGAHRAEYEGVYEAAQDLQRQGIRQPKPGFLRAN</sequence>
<dbReference type="Proteomes" id="UP000530234">
    <property type="component" value="Unassembled WGS sequence"/>
</dbReference>
<reference evidence="2" key="1">
    <citation type="submission" date="2019-10" db="EMBL/GenBank/DDBJ databases">
        <title>Streptomyces sp. nov., a novel actinobacterium isolated from alkaline environment.</title>
        <authorList>
            <person name="Golinska P."/>
        </authorList>
    </citation>
    <scope>NUCLEOTIDE SEQUENCE [LARGE SCALE GENOMIC DNA]</scope>
    <source>
        <strain evidence="2">DSM 42108</strain>
    </source>
</reference>
<gene>
    <name evidence="1" type="ORF">FOE67_25385</name>
</gene>
<accession>A0A7W3XZD7</accession>
<proteinExistence type="predicted"/>
<dbReference type="RefSeq" id="WP_182667254.1">
    <property type="nucleotide sequence ID" value="NZ_VKHS01001129.1"/>
</dbReference>
<evidence type="ECO:0000313" key="2">
    <source>
        <dbReference type="Proteomes" id="UP000530234"/>
    </source>
</evidence>
<comment type="caution">
    <text evidence="1">The sequence shown here is derived from an EMBL/GenBank/DDBJ whole genome shotgun (WGS) entry which is preliminary data.</text>
</comment>
<dbReference type="AlphaFoldDB" id="A0A7W3XZD7"/>
<dbReference type="EMBL" id="VKHS01001129">
    <property type="protein sequence ID" value="MBB0232731.1"/>
    <property type="molecule type" value="Genomic_DNA"/>
</dbReference>
<name>A0A7W3XZD7_9ACTN</name>
<keyword evidence="2" id="KW-1185">Reference proteome</keyword>
<evidence type="ECO:0000313" key="1">
    <source>
        <dbReference type="EMBL" id="MBB0232731.1"/>
    </source>
</evidence>